<keyword evidence="5" id="KW-1185">Reference proteome</keyword>
<dbReference type="PANTHER" id="PTHR14340:SF13">
    <property type="entry name" value="TITIN"/>
    <property type="match status" value="1"/>
</dbReference>
<organism evidence="4 5">
    <name type="scientific">Salmo trutta</name>
    <name type="common">Brown trout</name>
    <dbReference type="NCBI Taxonomy" id="8032"/>
    <lineage>
        <taxon>Eukaryota</taxon>
        <taxon>Metazoa</taxon>
        <taxon>Chordata</taxon>
        <taxon>Craniata</taxon>
        <taxon>Vertebrata</taxon>
        <taxon>Euteleostomi</taxon>
        <taxon>Actinopterygii</taxon>
        <taxon>Neopterygii</taxon>
        <taxon>Teleostei</taxon>
        <taxon>Protacanthopterygii</taxon>
        <taxon>Salmoniformes</taxon>
        <taxon>Salmonidae</taxon>
        <taxon>Salmoninae</taxon>
        <taxon>Salmo</taxon>
    </lineage>
</organism>
<dbReference type="Ensembl" id="ENSSTUT00000094057.1">
    <property type="protein sequence ID" value="ENSSTUP00000088400.1"/>
    <property type="gene ID" value="ENSSTUG00000038868.1"/>
</dbReference>
<dbReference type="InterPro" id="IPR013783">
    <property type="entry name" value="Ig-like_fold"/>
</dbReference>
<dbReference type="GO" id="GO:0031430">
    <property type="term" value="C:M band"/>
    <property type="evidence" value="ECO:0007669"/>
    <property type="project" value="TreeGrafter"/>
</dbReference>
<dbReference type="Gene3D" id="2.60.40.10">
    <property type="entry name" value="Immunoglobulins"/>
    <property type="match status" value="1"/>
</dbReference>
<dbReference type="GO" id="GO:0008307">
    <property type="term" value="F:structural constituent of muscle"/>
    <property type="evidence" value="ECO:0007669"/>
    <property type="project" value="TreeGrafter"/>
</dbReference>
<feature type="domain" description="Fibronectin type-III" evidence="3">
    <location>
        <begin position="29"/>
        <end position="120"/>
    </location>
</feature>
<dbReference type="SMART" id="SM00060">
    <property type="entry name" value="FN3"/>
    <property type="match status" value="1"/>
</dbReference>
<dbReference type="Pfam" id="PF00041">
    <property type="entry name" value="fn3"/>
    <property type="match status" value="1"/>
</dbReference>
<dbReference type="SUPFAM" id="SSF49265">
    <property type="entry name" value="Fibronectin type III"/>
    <property type="match status" value="1"/>
</dbReference>
<dbReference type="InterPro" id="IPR036116">
    <property type="entry name" value="FN3_sf"/>
</dbReference>
<accession>A0A674CXF1</accession>
<dbReference type="GeneTree" id="ENSGT01110000267173"/>
<protein>
    <recommendedName>
        <fullName evidence="3">Fibronectin type-III domain-containing protein</fullName>
    </recommendedName>
</protein>
<reference evidence="4" key="1">
    <citation type="submission" date="2025-08" db="UniProtKB">
        <authorList>
            <consortium name="Ensembl"/>
        </authorList>
    </citation>
    <scope>IDENTIFICATION</scope>
</reference>
<evidence type="ECO:0000313" key="5">
    <source>
        <dbReference type="Proteomes" id="UP000472277"/>
    </source>
</evidence>
<evidence type="ECO:0000256" key="1">
    <source>
        <dbReference type="ARBA" id="ARBA00023319"/>
    </source>
</evidence>
<dbReference type="PRINTS" id="PR00014">
    <property type="entry name" value="FNTYPEIII"/>
</dbReference>
<dbReference type="GO" id="GO:0048738">
    <property type="term" value="P:cardiac muscle tissue development"/>
    <property type="evidence" value="ECO:0007669"/>
    <property type="project" value="TreeGrafter"/>
</dbReference>
<evidence type="ECO:0000259" key="3">
    <source>
        <dbReference type="PROSITE" id="PS50853"/>
    </source>
</evidence>
<dbReference type="Proteomes" id="UP000472277">
    <property type="component" value="Chromosome 24"/>
</dbReference>
<keyword evidence="1" id="KW-0393">Immunoglobulin domain</keyword>
<name>A0A674CXF1_SALTR</name>
<proteinExistence type="predicted"/>
<dbReference type="PANTHER" id="PTHR14340">
    <property type="entry name" value="MICROFIBRIL-ASSOCIATED GLYCOPROTEIN 3"/>
    <property type="match status" value="1"/>
</dbReference>
<dbReference type="CDD" id="cd00063">
    <property type="entry name" value="FN3"/>
    <property type="match status" value="1"/>
</dbReference>
<evidence type="ECO:0000256" key="2">
    <source>
        <dbReference type="SAM" id="MobiDB-lite"/>
    </source>
</evidence>
<dbReference type="GO" id="GO:0045214">
    <property type="term" value="P:sarcomere organization"/>
    <property type="evidence" value="ECO:0007669"/>
    <property type="project" value="TreeGrafter"/>
</dbReference>
<reference evidence="4" key="2">
    <citation type="submission" date="2025-09" db="UniProtKB">
        <authorList>
            <consortium name="Ensembl"/>
        </authorList>
    </citation>
    <scope>IDENTIFICATION</scope>
</reference>
<dbReference type="InterPro" id="IPR003961">
    <property type="entry name" value="FN3_dom"/>
</dbReference>
<sequence length="120" mass="12918">MAENGAGIGPASSTSRLFKCREPTSAPSAPSLVKVTDSTKSSVTLEWIKPVFDGYIAEAKAKGSDRWIVVGQTKHLKLVIDGLIENTEYDFRIKAINEAGISVPRDALASAWSTSSEFML</sequence>
<feature type="region of interest" description="Disordered" evidence="2">
    <location>
        <begin position="1"/>
        <end position="32"/>
    </location>
</feature>
<dbReference type="InParanoid" id="A0A674CXF1"/>
<dbReference type="AlphaFoldDB" id="A0A674CXF1"/>
<dbReference type="PROSITE" id="PS50853">
    <property type="entry name" value="FN3"/>
    <property type="match status" value="1"/>
</dbReference>
<evidence type="ECO:0000313" key="4">
    <source>
        <dbReference type="Ensembl" id="ENSSTUP00000088400.1"/>
    </source>
</evidence>